<comment type="similarity">
    <text evidence="2 6">Belongs to the dTDP-4-dehydrorhamnose reductase family.</text>
</comment>
<comment type="caution">
    <text evidence="8">The sequence shown here is derived from an EMBL/GenBank/DDBJ whole genome shotgun (WGS) entry which is preliminary data.</text>
</comment>
<dbReference type="PANTHER" id="PTHR10491:SF4">
    <property type="entry name" value="METHIONINE ADENOSYLTRANSFERASE 2 SUBUNIT BETA"/>
    <property type="match status" value="1"/>
</dbReference>
<dbReference type="SUPFAM" id="SSF51735">
    <property type="entry name" value="NAD(P)-binding Rossmann-fold domains"/>
    <property type="match status" value="1"/>
</dbReference>
<dbReference type="InterPro" id="IPR005913">
    <property type="entry name" value="dTDP_dehydrorham_reduct"/>
</dbReference>
<keyword evidence="6" id="KW-0521">NADP</keyword>
<dbReference type="GO" id="GO:0008831">
    <property type="term" value="F:dTDP-4-dehydrorhamnose reductase activity"/>
    <property type="evidence" value="ECO:0007669"/>
    <property type="project" value="UniProtKB-EC"/>
</dbReference>
<dbReference type="EC" id="1.1.1.133" evidence="3 6"/>
<dbReference type="EMBL" id="RQFU01000028">
    <property type="protein sequence ID" value="TGL16489.1"/>
    <property type="molecule type" value="Genomic_DNA"/>
</dbReference>
<evidence type="ECO:0000259" key="7">
    <source>
        <dbReference type="Pfam" id="PF04321"/>
    </source>
</evidence>
<comment type="pathway">
    <text evidence="1 6">Carbohydrate biosynthesis; dTDP-L-rhamnose biosynthesis.</text>
</comment>
<keyword evidence="6 8" id="KW-0560">Oxidoreductase</keyword>
<dbReference type="InterPro" id="IPR029903">
    <property type="entry name" value="RmlD-like-bd"/>
</dbReference>
<evidence type="ECO:0000256" key="5">
    <source>
        <dbReference type="ARBA" id="ARBA00048200"/>
    </source>
</evidence>
<evidence type="ECO:0000256" key="4">
    <source>
        <dbReference type="ARBA" id="ARBA00017099"/>
    </source>
</evidence>
<proteinExistence type="inferred from homology"/>
<feature type="domain" description="RmlD-like substrate binding" evidence="7">
    <location>
        <begin position="3"/>
        <end position="284"/>
    </location>
</feature>
<accession>A0ABY2LWZ4</accession>
<dbReference type="Proteomes" id="UP000298200">
    <property type="component" value="Unassembled WGS sequence"/>
</dbReference>
<dbReference type="Gene3D" id="3.40.50.720">
    <property type="entry name" value="NAD(P)-binding Rossmann-like Domain"/>
    <property type="match status" value="1"/>
</dbReference>
<gene>
    <name evidence="8" type="primary">rfbD</name>
    <name evidence="8" type="ORF">EHQ46_18420</name>
</gene>
<evidence type="ECO:0000256" key="1">
    <source>
        <dbReference type="ARBA" id="ARBA00004781"/>
    </source>
</evidence>
<evidence type="ECO:0000256" key="6">
    <source>
        <dbReference type="RuleBase" id="RU364082"/>
    </source>
</evidence>
<evidence type="ECO:0000313" key="8">
    <source>
        <dbReference type="EMBL" id="TGL16489.1"/>
    </source>
</evidence>
<dbReference type="NCBIfam" id="TIGR01214">
    <property type="entry name" value="rmlD"/>
    <property type="match status" value="1"/>
</dbReference>
<reference evidence="9" key="1">
    <citation type="journal article" date="2019" name="PLoS Negl. Trop. Dis.">
        <title>Revisiting the worldwide diversity of Leptospira species in the environment.</title>
        <authorList>
            <person name="Vincent A.T."/>
            <person name="Schiettekatte O."/>
            <person name="Bourhy P."/>
            <person name="Veyrier F.J."/>
            <person name="Picardeau M."/>
        </authorList>
    </citation>
    <scope>NUCLEOTIDE SEQUENCE [LARGE SCALE GENOMIC DNA]</scope>
    <source>
        <strain evidence="9">201800272</strain>
    </source>
</reference>
<dbReference type="RefSeq" id="WP_135637663.1">
    <property type="nucleotide sequence ID" value="NZ_RQFU01000028.1"/>
</dbReference>
<evidence type="ECO:0000256" key="2">
    <source>
        <dbReference type="ARBA" id="ARBA00010944"/>
    </source>
</evidence>
<dbReference type="Pfam" id="PF04321">
    <property type="entry name" value="RmlD_sub_bind"/>
    <property type="match status" value="1"/>
</dbReference>
<dbReference type="InterPro" id="IPR036291">
    <property type="entry name" value="NAD(P)-bd_dom_sf"/>
</dbReference>
<dbReference type="PANTHER" id="PTHR10491">
    <property type="entry name" value="DTDP-4-DEHYDRORHAMNOSE REDUCTASE"/>
    <property type="match status" value="1"/>
</dbReference>
<dbReference type="CDD" id="cd05254">
    <property type="entry name" value="dTDP_HR_like_SDR_e"/>
    <property type="match status" value="1"/>
</dbReference>
<comment type="catalytic activity">
    <reaction evidence="5">
        <text>dTDP-beta-L-rhamnose + NADP(+) = dTDP-4-dehydro-beta-L-rhamnose + NADPH + H(+)</text>
        <dbReference type="Rhea" id="RHEA:21796"/>
        <dbReference type="ChEBI" id="CHEBI:15378"/>
        <dbReference type="ChEBI" id="CHEBI:57510"/>
        <dbReference type="ChEBI" id="CHEBI:57783"/>
        <dbReference type="ChEBI" id="CHEBI:58349"/>
        <dbReference type="ChEBI" id="CHEBI:62830"/>
        <dbReference type="EC" id="1.1.1.133"/>
    </reaction>
</comment>
<sequence length="286" mass="32587">MQTIVVFGSTGQVAQEIRSLIHLQKKYHFEFIGRDVINFESRKDIDIFFQEKLPKDTVGFINAVAYTAVDLAETEFEKAYLINAEAPALIADYSNRLGMKFIHFSTDFVFDGLKSSPYIESDKKNPLSAYGKTKSIGEDLVLERNSNAIVIRTSWVFSRFGKNFLKTMLRLAKEKEIISVVDDQIGTPTWAKDLANLGIEALDSNQSGIFQFSNEGVASWYDFAYEIVSRVNPNCKVLPIPSEAYPTPARRPSYSVLSKKKMRESFTTENFHWKERVSIVIDELNF</sequence>
<keyword evidence="9" id="KW-1185">Reference proteome</keyword>
<protein>
    <recommendedName>
        <fullName evidence="4 6">dTDP-4-dehydrorhamnose reductase</fullName>
        <ecNumber evidence="3 6">1.1.1.133</ecNumber>
    </recommendedName>
</protein>
<evidence type="ECO:0000256" key="3">
    <source>
        <dbReference type="ARBA" id="ARBA00012929"/>
    </source>
</evidence>
<name>A0ABY2LWZ4_9LEPT</name>
<evidence type="ECO:0000313" key="9">
    <source>
        <dbReference type="Proteomes" id="UP000298200"/>
    </source>
</evidence>
<comment type="function">
    <text evidence="6">Catalyzes the reduction of dTDP-6-deoxy-L-lyxo-4-hexulose to yield dTDP-L-rhamnose.</text>
</comment>
<dbReference type="Gene3D" id="3.90.25.10">
    <property type="entry name" value="UDP-galactose 4-epimerase, domain 1"/>
    <property type="match status" value="1"/>
</dbReference>
<organism evidence="8 9">
    <name type="scientific">Leptospira yanagawae</name>
    <dbReference type="NCBI Taxonomy" id="293069"/>
    <lineage>
        <taxon>Bacteria</taxon>
        <taxon>Pseudomonadati</taxon>
        <taxon>Spirochaetota</taxon>
        <taxon>Spirochaetia</taxon>
        <taxon>Leptospirales</taxon>
        <taxon>Leptospiraceae</taxon>
        <taxon>Leptospira</taxon>
    </lineage>
</organism>